<dbReference type="InterPro" id="IPR000653">
    <property type="entry name" value="DegT/StrS_aminotransferase"/>
</dbReference>
<dbReference type="Pfam" id="PF01041">
    <property type="entry name" value="DegT_DnrJ_EryC1"/>
    <property type="match status" value="1"/>
</dbReference>
<dbReference type="InterPro" id="IPR015424">
    <property type="entry name" value="PyrdxlP-dep_Trfase"/>
</dbReference>
<dbReference type="Proteomes" id="UP001071230">
    <property type="component" value="Unassembled WGS sequence"/>
</dbReference>
<comment type="similarity">
    <text evidence="5 8">Belongs to the DegT/DnrJ/EryC1 family.</text>
</comment>
<keyword evidence="11" id="KW-1185">Reference proteome</keyword>
<dbReference type="NCBIfam" id="TIGR04181">
    <property type="entry name" value="NHT_00031"/>
    <property type="match status" value="1"/>
</dbReference>
<dbReference type="Proteomes" id="UP000836597">
    <property type="component" value="Chromosome"/>
</dbReference>
<dbReference type="InterPro" id="IPR026385">
    <property type="entry name" value="LegC-like"/>
</dbReference>
<keyword evidence="4 7" id="KW-0663">Pyridoxal phosphate</keyword>
<reference evidence="9" key="2">
    <citation type="submission" date="2020-01" db="EMBL/GenBank/DDBJ databases">
        <authorList>
            <person name="Hornung B."/>
        </authorList>
    </citation>
    <scope>NUCLEOTIDE SEQUENCE</scope>
    <source>
        <strain evidence="9">PacBioINE</strain>
    </source>
</reference>
<evidence type="ECO:0000256" key="5">
    <source>
        <dbReference type="ARBA" id="ARBA00037999"/>
    </source>
</evidence>
<evidence type="ECO:0000256" key="3">
    <source>
        <dbReference type="ARBA" id="ARBA00022679"/>
    </source>
</evidence>
<dbReference type="InterPro" id="IPR015421">
    <property type="entry name" value="PyrdxlP-dep_Trfase_major"/>
</dbReference>
<dbReference type="GO" id="GO:0030170">
    <property type="term" value="F:pyridoxal phosphate binding"/>
    <property type="evidence" value="ECO:0007669"/>
    <property type="project" value="TreeGrafter"/>
</dbReference>
<evidence type="ECO:0000256" key="8">
    <source>
        <dbReference type="RuleBase" id="RU004508"/>
    </source>
</evidence>
<name>A0A8S0W5I8_9FIRM</name>
<dbReference type="GO" id="GO:0008483">
    <property type="term" value="F:transaminase activity"/>
    <property type="evidence" value="ECO:0007669"/>
    <property type="project" value="UniProtKB-KW"/>
</dbReference>
<keyword evidence="3" id="KW-0808">Transferase</keyword>
<proteinExistence type="inferred from homology"/>
<evidence type="ECO:0000313" key="9">
    <source>
        <dbReference type="EMBL" id="CAA7603188.1"/>
    </source>
</evidence>
<dbReference type="Gene3D" id="3.90.1150.10">
    <property type="entry name" value="Aspartate Aminotransferase, domain 1"/>
    <property type="match status" value="1"/>
</dbReference>
<feature type="active site" description="Proton acceptor" evidence="6">
    <location>
        <position position="230"/>
    </location>
</feature>
<evidence type="ECO:0000256" key="7">
    <source>
        <dbReference type="PIRSR" id="PIRSR000390-2"/>
    </source>
</evidence>
<protein>
    <submittedName>
        <fullName evidence="9">DegT/DnrJ/EryC1/StrS aminotransferase family</fullName>
    </submittedName>
    <submittedName>
        <fullName evidence="10">UDP-4-amino-4,6-dideoxy-N-acetyl-alpha-D-glucosam ine transaminase</fullName>
    </submittedName>
</protein>
<accession>A0A8S0W5I8</accession>
<dbReference type="SUPFAM" id="SSF53383">
    <property type="entry name" value="PLP-dependent transferases"/>
    <property type="match status" value="1"/>
</dbReference>
<sequence length="406" mass="44655">MELKIKNMNDKNIGLDLRGVVAALKQILPADKESVPLHEPLFGGREWDYVKECLDTGWVSSAGPFVSRFEEDLARFTGMKRAVAVVNGTAALHTALLLAGVKAEDEVLVPTLTFVATVNAVRYCQAVPRFVDAEERTLGVDPVKLRRELAQIARLSPEGTINRRTGRRIKALIVMHTFGHPVDLDPLRDLCAEFGLDLIEDAAESLGSYYKGVHTGHWGKLAVLSFNGNKTVTTGGGGAILTDDENLADRAQHLTTTAKQPHPWAYRHDEVGYNYRLPNLNAALGCAQLERLPELLAGKRALAARYAGVFSGWPGLTFFSEPEFARSNYWLNALLLEEDSGRQRDRLLELTHQAGILTRPAWDLMHTLPMFEHFPHGDLSKAENLARRLVNIPSSPALGGAVSDPG</sequence>
<dbReference type="PANTHER" id="PTHR30244">
    <property type="entry name" value="TRANSAMINASE"/>
    <property type="match status" value="1"/>
</dbReference>
<dbReference type="PIRSF" id="PIRSF000390">
    <property type="entry name" value="PLP_StrS"/>
    <property type="match status" value="1"/>
</dbReference>
<evidence type="ECO:0000256" key="1">
    <source>
        <dbReference type="ARBA" id="ARBA00001933"/>
    </source>
</evidence>
<dbReference type="CDD" id="cd00616">
    <property type="entry name" value="AHBA_syn"/>
    <property type="match status" value="1"/>
</dbReference>
<dbReference type="RefSeq" id="WP_240986443.1">
    <property type="nucleotide sequence ID" value="NZ_CDGJ01000060.1"/>
</dbReference>
<evidence type="ECO:0000256" key="4">
    <source>
        <dbReference type="ARBA" id="ARBA00022898"/>
    </source>
</evidence>
<dbReference type="Gene3D" id="3.40.640.10">
    <property type="entry name" value="Type I PLP-dependent aspartate aminotransferase-like (Major domain)"/>
    <property type="match status" value="1"/>
</dbReference>
<evidence type="ECO:0000256" key="2">
    <source>
        <dbReference type="ARBA" id="ARBA00022576"/>
    </source>
</evidence>
<evidence type="ECO:0000256" key="6">
    <source>
        <dbReference type="PIRSR" id="PIRSR000390-1"/>
    </source>
</evidence>
<gene>
    <name evidence="10" type="ORF">DEACI_2050</name>
    <name evidence="9" type="ORF">DEACI_4011</name>
</gene>
<keyword evidence="2 9" id="KW-0032">Aminotransferase</keyword>
<feature type="modified residue" description="N6-(pyridoxal phosphate)lysine" evidence="7">
    <location>
        <position position="230"/>
    </location>
</feature>
<dbReference type="GO" id="GO:0000271">
    <property type="term" value="P:polysaccharide biosynthetic process"/>
    <property type="evidence" value="ECO:0007669"/>
    <property type="project" value="TreeGrafter"/>
</dbReference>
<reference evidence="10" key="1">
    <citation type="submission" date="2014-11" db="EMBL/GenBank/DDBJ databases">
        <authorList>
            <person name="Hornung B.V."/>
        </authorList>
    </citation>
    <scope>NUCLEOTIDE SEQUENCE</scope>
    <source>
        <strain evidence="10">INE</strain>
    </source>
</reference>
<dbReference type="EMBL" id="CDGJ01000060">
    <property type="protein sequence ID" value="CEJ07584.1"/>
    <property type="molecule type" value="Genomic_DNA"/>
</dbReference>
<evidence type="ECO:0000313" key="11">
    <source>
        <dbReference type="Proteomes" id="UP001071230"/>
    </source>
</evidence>
<comment type="cofactor">
    <cofactor evidence="1">
        <name>pyridoxal 5'-phosphate</name>
        <dbReference type="ChEBI" id="CHEBI:597326"/>
    </cofactor>
</comment>
<organism evidence="9">
    <name type="scientific">Acididesulfobacillus acetoxydans</name>
    <dbReference type="NCBI Taxonomy" id="1561005"/>
    <lineage>
        <taxon>Bacteria</taxon>
        <taxon>Bacillati</taxon>
        <taxon>Bacillota</taxon>
        <taxon>Clostridia</taxon>
        <taxon>Eubacteriales</taxon>
        <taxon>Peptococcaceae</taxon>
        <taxon>Acididesulfobacillus</taxon>
    </lineage>
</organism>
<dbReference type="AlphaFoldDB" id="A0A8S0W5I8"/>
<dbReference type="InterPro" id="IPR015422">
    <property type="entry name" value="PyrdxlP-dep_Trfase_small"/>
</dbReference>
<dbReference type="EMBL" id="LR746496">
    <property type="protein sequence ID" value="CAA7603188.1"/>
    <property type="molecule type" value="Genomic_DNA"/>
</dbReference>
<dbReference type="FunFam" id="3.40.640.10:FF:000090">
    <property type="entry name" value="Pyridoxal phosphate-dependent aminotransferase"/>
    <property type="match status" value="1"/>
</dbReference>
<dbReference type="KEGG" id="aacx:DEACI_4011"/>
<dbReference type="PANTHER" id="PTHR30244:SF30">
    <property type="entry name" value="BLR5990 PROTEIN"/>
    <property type="match status" value="1"/>
</dbReference>
<evidence type="ECO:0000313" key="10">
    <source>
        <dbReference type="EMBL" id="CEJ07584.1"/>
    </source>
</evidence>